<dbReference type="RefSeq" id="WP_087862942.1">
    <property type="nucleotide sequence ID" value="NZ_LT859958.1"/>
</dbReference>
<dbReference type="PROSITE" id="PS51257">
    <property type="entry name" value="PROKAR_LIPOPROTEIN"/>
    <property type="match status" value="1"/>
</dbReference>
<feature type="transmembrane region" description="Helical" evidence="1">
    <location>
        <begin position="6"/>
        <end position="25"/>
    </location>
</feature>
<keyword evidence="1" id="KW-1133">Transmembrane helix</keyword>
<gene>
    <name evidence="2" type="ORF">CFX1CAM_2093</name>
</gene>
<keyword evidence="1" id="KW-0472">Membrane</keyword>
<protein>
    <recommendedName>
        <fullName evidence="4">Lipoprotein</fullName>
    </recommendedName>
</protein>
<keyword evidence="3" id="KW-1185">Reference proteome</keyword>
<evidence type="ECO:0000313" key="2">
    <source>
        <dbReference type="EMBL" id="SMX55158.1"/>
    </source>
</evidence>
<evidence type="ECO:0000313" key="3">
    <source>
        <dbReference type="Proteomes" id="UP000195514"/>
    </source>
</evidence>
<reference evidence="3" key="1">
    <citation type="submission" date="2017-05" db="EMBL/GenBank/DDBJ databases">
        <authorList>
            <person name="Kirkegaard R."/>
            <person name="Mcilroy J S."/>
        </authorList>
    </citation>
    <scope>NUCLEOTIDE SEQUENCE [LARGE SCALE GENOMIC DNA]</scope>
</reference>
<dbReference type="AlphaFoldDB" id="A0A1Y6K8E9"/>
<evidence type="ECO:0008006" key="4">
    <source>
        <dbReference type="Google" id="ProtNLM"/>
    </source>
</evidence>
<evidence type="ECO:0000256" key="1">
    <source>
        <dbReference type="SAM" id="Phobius"/>
    </source>
</evidence>
<name>A0A1Y6K8E9_9CHLR</name>
<proteinExistence type="predicted"/>
<accession>A0A1Y6K8E9</accession>
<dbReference type="Proteomes" id="UP000195514">
    <property type="component" value="Chromosome I"/>
</dbReference>
<dbReference type="EMBL" id="LT859958">
    <property type="protein sequence ID" value="SMX55158.1"/>
    <property type="molecule type" value="Genomic_DNA"/>
</dbReference>
<dbReference type="KEGG" id="abat:CFX1CAM_2093"/>
<sequence>MKSSRLWIIVLIILSSMMLACRYSINYQFFEKKCPNEVTYIQNEYIKATTVDRLENGWSIGLVHVFYGKYVDEAGNERFGRNAHISVRNDITGESDSLVVHKCEIFYTGDTGYQVIGLKINTSFKSMPGSSNGYILLGQLP</sequence>
<organism evidence="2 3">
    <name type="scientific">Candidatus Brevifilum fermentans</name>
    <dbReference type="NCBI Taxonomy" id="1986204"/>
    <lineage>
        <taxon>Bacteria</taxon>
        <taxon>Bacillati</taxon>
        <taxon>Chloroflexota</taxon>
        <taxon>Anaerolineae</taxon>
        <taxon>Anaerolineales</taxon>
        <taxon>Anaerolineaceae</taxon>
        <taxon>Candidatus Brevifilum</taxon>
    </lineage>
</organism>
<keyword evidence="1" id="KW-0812">Transmembrane</keyword>